<feature type="domain" description="Sec16 Sec23-binding" evidence="8">
    <location>
        <begin position="793"/>
        <end position="1081"/>
    </location>
</feature>
<feature type="compositionally biased region" description="Polar residues" evidence="7">
    <location>
        <begin position="1101"/>
        <end position="1114"/>
    </location>
</feature>
<feature type="domain" description="Sec16 central conserved" evidence="9">
    <location>
        <begin position="624"/>
        <end position="727"/>
    </location>
</feature>
<gene>
    <name evidence="10" type="ORF">CSSPTR1EN2_LOCUS12950</name>
</gene>
<proteinExistence type="inferred from homology"/>
<evidence type="ECO:0000256" key="3">
    <source>
        <dbReference type="ARBA" id="ARBA00022448"/>
    </source>
</evidence>
<feature type="region of interest" description="Disordered" evidence="7">
    <location>
        <begin position="222"/>
        <end position="245"/>
    </location>
</feature>
<keyword evidence="3 6" id="KW-0813">Transport</keyword>
<evidence type="ECO:0000256" key="5">
    <source>
        <dbReference type="ARBA" id="ARBA00022892"/>
    </source>
</evidence>
<dbReference type="Pfam" id="PF12931">
    <property type="entry name" value="TPR_Sec16"/>
    <property type="match status" value="1"/>
</dbReference>
<feature type="region of interest" description="Disordered" evidence="7">
    <location>
        <begin position="437"/>
        <end position="473"/>
    </location>
</feature>
<evidence type="ECO:0000256" key="6">
    <source>
        <dbReference type="RuleBase" id="RU364101"/>
    </source>
</evidence>
<keyword evidence="6" id="KW-0472">Membrane</keyword>
<evidence type="ECO:0000256" key="1">
    <source>
        <dbReference type="ARBA" id="ARBA00004240"/>
    </source>
</evidence>
<feature type="region of interest" description="Disordered" evidence="7">
    <location>
        <begin position="1075"/>
        <end position="1171"/>
    </location>
</feature>
<dbReference type="Proteomes" id="UP001497512">
    <property type="component" value="Chromosome 2"/>
</dbReference>
<evidence type="ECO:0000256" key="7">
    <source>
        <dbReference type="SAM" id="MobiDB-lite"/>
    </source>
</evidence>
<feature type="compositionally biased region" description="Polar residues" evidence="7">
    <location>
        <begin position="1238"/>
        <end position="1253"/>
    </location>
</feature>
<name>A0ABP0U8Z4_9BRYO</name>
<sequence>MGLETEAEVVGTMRSAAEDEEETDPMMLPLTEACEALDLDAVAGVVVPDSNGHLTEDEEEEASPVDGGVGGLEDGVEGASGKRQLPVVSSSSQGMMGQEGSLVHTKNWSDFNSVGSFSDFLTEFVVEPDLPEPEKQQLKEEGSLLHHHHHPQEISDVDFFEWHTDPPQQDGGGDEFVGLSGTETRGDGGGMGIAGIGVQQEFPQLGEVVAAPQKLEHWNSMAGEEEEARQQSVANATMAQEKEGQQSQLFEVGAAEQPDVVSQHADYVEQHVDHVQQHGALGLEDQQQTAPAEEASGIENSYPGWYYDYQVSEWRQVEGGVEAANTAGITTQENYAFQNGEPDPSSFAISKNNEVEQVGEDGWASTTGTAQSAIEQQYPGWSWDYQAQMWVQVSSEPWQISSAPAAQQQQYSGQETFYEQQASWQQQSQSFYPQQELLQQEPQQPQQFQQPQQPQQLQQSQQPQQPLQPQQFQQFQQSFYEQQDNSKQQFQSHNVGYAPSVSNAQQIYANEPKQWQTEQQFMNPVSFPQMNGGQSWVVQPPDGYQGPPVMTQMHPSEMNYNYTGSSHTSNYVQQQPWSNSNNNNNNYNAYHHHHQYVERPLQLSSSPPRSVYEAMQTSVGRPPHSLACFGFGGKLMMMKLKDPVTLHTSNGDQAIVSGQAWTPGPVQLQTLNVCTGLSNNRSGPLMGGAMSTKELYKWIDDCISSCLPQDSLRLLWGLLKVACQHYGKLRSLMVSSGISSKEEDGPEAALAKLLAAASGANESAWTMGTSAHSQSLQLLPSEQQLQITAQEMKRLLVAGKQKDALKCAQQGQLWGPALLLACQLGDKFYTETATEMAKAQFMEGSPLRTLCLLLAGQPADVFLGTALPGAMQTMDATKISNLTQVGVGAMLEEWQENLAIMAANRTAGDERVILHLGDCLWRARGEVNAAHICYLVADAALESYSQNARLCLIGADHCKNPRTYVTADAIQRTEIFEYAKVLGNPQFVLLPFQPYKLIYASMLAEAGKSAEALRYCQAVLKTLKTAGRSPDMEACRVAAADLEDRLRMHTQDGHGSTLAPGKLVGRFLSTLDRGISRMIGGPPPSTSAVSHGHGIEHGGEQNMTNQVRPGSSHGQRLPVPSDPSGSVAASMELLPKEPKRYLSSRSFSEPDFSKSPKEGKGEGISGSPSRAASGGYHLGRFGSSILQKAVGLVSFTSHIPKAKLGDTNKFRYDEKLKRWVEEGVELPPEEPLPPPPISSNFIGSTSPETSQVTAPAVSSKPGTPPIPPSSGTHSSRTRSQGVRSRYVDTFNTSGTASALKPVVAPFVPVPTAGKVGTAMPAMFIPTPLPGTALNESRSEFADTMNSSRDEITNKGGYLDTANSYSNSTDTGQLNIATSSMMVPGVPMSDNGFAPSAVDGSVYPSVTSSRTVPPTFSTEAHTRSASWDGYQTSFHPSQFPSEEDSYRASYGVYNEFLDDMQEVEL</sequence>
<evidence type="ECO:0000313" key="11">
    <source>
        <dbReference type="Proteomes" id="UP001497512"/>
    </source>
</evidence>
<keyword evidence="4 6" id="KW-0256">Endoplasmic reticulum</keyword>
<dbReference type="EMBL" id="OZ019894">
    <property type="protein sequence ID" value="CAK9215801.1"/>
    <property type="molecule type" value="Genomic_DNA"/>
</dbReference>
<dbReference type="InterPro" id="IPR024340">
    <property type="entry name" value="Sec16_CCD"/>
</dbReference>
<feature type="region of interest" description="Disordered" evidence="7">
    <location>
        <begin position="1224"/>
        <end position="1283"/>
    </location>
</feature>
<dbReference type="Gene3D" id="1.25.40.1030">
    <property type="match status" value="1"/>
</dbReference>
<protein>
    <recommendedName>
        <fullName evidence="6">Protein transport protein sec16</fullName>
    </recommendedName>
</protein>
<accession>A0ABP0U8Z4</accession>
<dbReference type="PANTHER" id="PTHR13402:SF6">
    <property type="entry name" value="SECRETORY 16, ISOFORM I"/>
    <property type="match status" value="1"/>
</dbReference>
<feature type="compositionally biased region" description="Basic and acidic residues" evidence="7">
    <location>
        <begin position="1151"/>
        <end position="1161"/>
    </location>
</feature>
<comment type="similarity">
    <text evidence="2 6">Belongs to the SEC16 family.</text>
</comment>
<dbReference type="InterPro" id="IPR024298">
    <property type="entry name" value="Sec16_Sec23-bd"/>
</dbReference>
<dbReference type="PANTHER" id="PTHR13402">
    <property type="entry name" value="RGPR-RELATED"/>
    <property type="match status" value="1"/>
</dbReference>
<feature type="region of interest" description="Disordered" evidence="7">
    <location>
        <begin position="1"/>
        <end position="23"/>
    </location>
</feature>
<evidence type="ECO:0000259" key="8">
    <source>
        <dbReference type="Pfam" id="PF12931"/>
    </source>
</evidence>
<keyword evidence="11" id="KW-1185">Reference proteome</keyword>
<dbReference type="Pfam" id="PF12932">
    <property type="entry name" value="Sec16"/>
    <property type="match status" value="1"/>
</dbReference>
<evidence type="ECO:0000256" key="4">
    <source>
        <dbReference type="ARBA" id="ARBA00022824"/>
    </source>
</evidence>
<reference evidence="10" key="1">
    <citation type="submission" date="2024-02" db="EMBL/GenBank/DDBJ databases">
        <authorList>
            <consortium name="ELIXIR-Norway"/>
            <consortium name="Elixir Norway"/>
        </authorList>
    </citation>
    <scope>NUCLEOTIDE SEQUENCE</scope>
</reference>
<feature type="compositionally biased region" description="Low complexity" evidence="7">
    <location>
        <begin position="87"/>
        <end position="98"/>
    </location>
</feature>
<organism evidence="10 11">
    <name type="scientific">Sphagnum troendelagicum</name>
    <dbReference type="NCBI Taxonomy" id="128251"/>
    <lineage>
        <taxon>Eukaryota</taxon>
        <taxon>Viridiplantae</taxon>
        <taxon>Streptophyta</taxon>
        <taxon>Embryophyta</taxon>
        <taxon>Bryophyta</taxon>
        <taxon>Sphagnophytina</taxon>
        <taxon>Sphagnopsida</taxon>
        <taxon>Sphagnales</taxon>
        <taxon>Sphagnaceae</taxon>
        <taxon>Sphagnum</taxon>
    </lineage>
</organism>
<evidence type="ECO:0000313" key="10">
    <source>
        <dbReference type="EMBL" id="CAK9215801.1"/>
    </source>
</evidence>
<comment type="subcellular location">
    <subcellularLocation>
        <location evidence="1">Endoplasmic reticulum</location>
    </subcellularLocation>
    <subcellularLocation>
        <location evidence="6">Golgi apparatus membrane</location>
    </subcellularLocation>
</comment>
<dbReference type="CDD" id="cd09233">
    <property type="entry name" value="ACE1-Sec16-like"/>
    <property type="match status" value="1"/>
</dbReference>
<keyword evidence="6" id="KW-0653">Protein transport</keyword>
<evidence type="ECO:0000259" key="9">
    <source>
        <dbReference type="Pfam" id="PF12932"/>
    </source>
</evidence>
<evidence type="ECO:0000256" key="2">
    <source>
        <dbReference type="ARBA" id="ARBA00005927"/>
    </source>
</evidence>
<keyword evidence="6" id="KW-0333">Golgi apparatus</keyword>
<feature type="region of interest" description="Disordered" evidence="7">
    <location>
        <begin position="50"/>
        <end position="99"/>
    </location>
</feature>
<keyword evidence="5 6" id="KW-0931">ER-Golgi transport</keyword>